<name>A0ABV0P305_9TELE</name>
<keyword evidence="3" id="KW-1185">Reference proteome</keyword>
<gene>
    <name evidence="2" type="primary">HERC1_10</name>
    <name evidence="2" type="ORF">GOODEAATRI_032208</name>
</gene>
<comment type="caution">
    <text evidence="2">The sequence shown here is derived from an EMBL/GenBank/DDBJ whole genome shotgun (WGS) entry which is preliminary data.</text>
</comment>
<dbReference type="Proteomes" id="UP001476798">
    <property type="component" value="Unassembled WGS sequence"/>
</dbReference>
<feature type="region of interest" description="Disordered" evidence="1">
    <location>
        <begin position="173"/>
        <end position="193"/>
    </location>
</feature>
<dbReference type="EMBL" id="JAHRIO010055839">
    <property type="protein sequence ID" value="MEQ2176832.1"/>
    <property type="molecule type" value="Genomic_DNA"/>
</dbReference>
<protein>
    <submittedName>
        <fullName evidence="2">E3 ubiquitin-protein ligase herc1</fullName>
    </submittedName>
</protein>
<evidence type="ECO:0000313" key="3">
    <source>
        <dbReference type="Proteomes" id="UP001476798"/>
    </source>
</evidence>
<feature type="compositionally biased region" description="Polar residues" evidence="1">
    <location>
        <begin position="173"/>
        <end position="182"/>
    </location>
</feature>
<evidence type="ECO:0000313" key="2">
    <source>
        <dbReference type="EMBL" id="MEQ2176832.1"/>
    </source>
</evidence>
<reference evidence="2 3" key="1">
    <citation type="submission" date="2021-06" db="EMBL/GenBank/DDBJ databases">
        <authorList>
            <person name="Palmer J.M."/>
        </authorList>
    </citation>
    <scope>NUCLEOTIDE SEQUENCE [LARGE SCALE GENOMIC DNA]</scope>
    <source>
        <strain evidence="2 3">GA_2019</strain>
        <tissue evidence="2">Muscle</tissue>
    </source>
</reference>
<organism evidence="2 3">
    <name type="scientific">Goodea atripinnis</name>
    <dbReference type="NCBI Taxonomy" id="208336"/>
    <lineage>
        <taxon>Eukaryota</taxon>
        <taxon>Metazoa</taxon>
        <taxon>Chordata</taxon>
        <taxon>Craniata</taxon>
        <taxon>Vertebrata</taxon>
        <taxon>Euteleostomi</taxon>
        <taxon>Actinopterygii</taxon>
        <taxon>Neopterygii</taxon>
        <taxon>Teleostei</taxon>
        <taxon>Neoteleostei</taxon>
        <taxon>Acanthomorphata</taxon>
        <taxon>Ovalentaria</taxon>
        <taxon>Atherinomorphae</taxon>
        <taxon>Cyprinodontiformes</taxon>
        <taxon>Goodeidae</taxon>
        <taxon>Goodea</taxon>
    </lineage>
</organism>
<sequence>MVTLELSQCDPVPTAEDWDMLDVDEDEKLTGEEEFELLSGPLGLSERRIVPEPVQFPDSDPLGASVAMVTATNSMEETLLQIGCQTSVDKSSSGRMTLGEQAAALQNPHDRVMALRRVTAAAQVLLARTMVMRALSLLSVSCSLAAGLESLGLTDIRTLVRLMCLAAAGRAGLSTSPAASSGHSDRPRGTTKASKPISCLAYLSTAVGCLASNSPNAAKLLVQLCTQVSRLLWSRSFLCSSCRFHQISSGSLKPHQILRLVLYRRDG</sequence>
<accession>A0ABV0P305</accession>
<evidence type="ECO:0000256" key="1">
    <source>
        <dbReference type="SAM" id="MobiDB-lite"/>
    </source>
</evidence>
<proteinExistence type="predicted"/>